<dbReference type="Proteomes" id="UP000414233">
    <property type="component" value="Unassembled WGS sequence"/>
</dbReference>
<dbReference type="PANTHER" id="PTHR35370">
    <property type="entry name" value="CYTOPLASMIC PROTEIN-RELATED-RELATED"/>
    <property type="match status" value="1"/>
</dbReference>
<gene>
    <name evidence="1" type="ORF">PTE30175_01282</name>
</gene>
<dbReference type="PANTHER" id="PTHR35370:SF4">
    <property type="entry name" value="TYPE VI SECRETION SYSTEM BASEPLATE SUBUNIT TSSF"/>
    <property type="match status" value="1"/>
</dbReference>
<reference evidence="1 2" key="1">
    <citation type="submission" date="2019-08" db="EMBL/GenBank/DDBJ databases">
        <authorList>
            <person name="Peeters C."/>
        </authorList>
    </citation>
    <scope>NUCLEOTIDE SEQUENCE [LARGE SCALE GENOMIC DNA]</scope>
    <source>
        <strain evidence="1 2">LMG 30175</strain>
    </source>
</reference>
<dbReference type="RefSeq" id="WP_150696222.1">
    <property type="nucleotide sequence ID" value="NZ_CABPRZ010000004.1"/>
</dbReference>
<dbReference type="AlphaFoldDB" id="A0A5E4TF03"/>
<accession>A0A5E4TF03</accession>
<organism evidence="1 2">
    <name type="scientific">Pandoraea terrae</name>
    <dbReference type="NCBI Taxonomy" id="1537710"/>
    <lineage>
        <taxon>Bacteria</taxon>
        <taxon>Pseudomonadati</taxon>
        <taxon>Pseudomonadota</taxon>
        <taxon>Betaproteobacteria</taxon>
        <taxon>Burkholderiales</taxon>
        <taxon>Burkholderiaceae</taxon>
        <taxon>Pandoraea</taxon>
    </lineage>
</organism>
<name>A0A5E4TF03_9BURK</name>
<dbReference type="InterPro" id="IPR010272">
    <property type="entry name" value="T6SS_TssF"/>
</dbReference>
<sequence>MNHDDNPMLRYFDAEMRYLRDASREFAVQQPEVARRLGLTTTGGRDDRVEQAFQGFAFLMARLRMKLDDALPEITDPLIDNLWPHTARTIPSLAVLECVPSEGQARTLSTLPAGLQVRSSPIGTNGTVCVYRTTQPVRLLPLHLRGAGSAVRNDGRAVMRIEFDLLHGEQRVLDDLSRIRLYLHGERPTASALYAALTREVETIAVRVPGVYDGRLQLQSDMKIEAAGCGAETRLWPSDDARRNCKLDREQTMLEYFTFPEKFHFIDLCGFNASSLPAGETRLEFEIVLTGRLPGDITFGADNLRLHCTPVINLFEIDAKPLQPNAHERDYRVSPPDADAPHVEPYDAISVVAADLNTGRQDTYQSFKEFRHRGGMTRYASPQRYFHTAMRTGVTGERQMWITLGGQLWDTPDSLPDAHVTVRALACNGALPRMALSEATISEPASDFTGIQAVRNLTKPTRPLYPPSHRRYAWEILSHFSAHEINYLDAQVLRGVLGLYDWTRREENERRIAAIRDVWLEEKRGLSKGGLLRCLDIHVVIDPMAFAGPGDLVLFGDVLSHFIGRYASYAYSVQLVLIEGAGGRRSMYPRTDFTGTVM</sequence>
<dbReference type="Pfam" id="PF05947">
    <property type="entry name" value="T6SS_TssF"/>
    <property type="match status" value="1"/>
</dbReference>
<proteinExistence type="predicted"/>
<evidence type="ECO:0000313" key="2">
    <source>
        <dbReference type="Proteomes" id="UP000414233"/>
    </source>
</evidence>
<dbReference type="EMBL" id="CABPRZ010000004">
    <property type="protein sequence ID" value="VVD85523.1"/>
    <property type="molecule type" value="Genomic_DNA"/>
</dbReference>
<protein>
    <submittedName>
        <fullName evidence="1">Type VI secretion protein ImpG</fullName>
    </submittedName>
</protein>
<dbReference type="OrthoDB" id="9763676at2"/>
<dbReference type="NCBIfam" id="TIGR03359">
    <property type="entry name" value="VI_chp_6"/>
    <property type="match status" value="1"/>
</dbReference>
<evidence type="ECO:0000313" key="1">
    <source>
        <dbReference type="EMBL" id="VVD85523.1"/>
    </source>
</evidence>
<keyword evidence="2" id="KW-1185">Reference proteome</keyword>